<dbReference type="EMBL" id="CP137579">
    <property type="protein sequence ID" value="WOX31590.1"/>
    <property type="molecule type" value="Genomic_DNA"/>
</dbReference>
<sequence>MDTFERVRQCKLCDKTLPMGAKPIIQGSYKAKVLIIGQAPGLKAHQTCQPFNDPSGDRLRDWLGVSRAQFYNPDLFAIMPMAFCYPGKGKSGDLPPPKICAPTWHSQVLATLSHVSLTLLIGQYAQKCYLTQYSSVTELVKNADFSSQSHLPLPHPSPRNQIWLKKHDWFEKDSVPQLKTRVSAALSS</sequence>
<keyword evidence="5" id="KW-1185">Reference proteome</keyword>
<dbReference type="Pfam" id="PF03167">
    <property type="entry name" value="UDG"/>
    <property type="match status" value="1"/>
</dbReference>
<dbReference type="EMBL" id="WEIA01000007">
    <property type="protein sequence ID" value="NLR22278.1"/>
    <property type="molecule type" value="Genomic_DNA"/>
</dbReference>
<dbReference type="AlphaFoldDB" id="A0A8I2H3C3"/>
<dbReference type="Gene3D" id="3.40.470.10">
    <property type="entry name" value="Uracil-DNA glycosylase-like domain"/>
    <property type="match status" value="1"/>
</dbReference>
<reference evidence="3 5" key="2">
    <citation type="submission" date="2023-10" db="EMBL/GenBank/DDBJ databases">
        <title>To unveil natural product biosynthetic capacity in Pseudoalteromonas.</title>
        <authorList>
            <person name="Wang J."/>
        </authorList>
    </citation>
    <scope>NUCLEOTIDE SEQUENCE [LARGE SCALE GENOMIC DNA]</scope>
    <source>
        <strain evidence="3 5">DSM 15914</strain>
    </source>
</reference>
<reference evidence="2" key="1">
    <citation type="submission" date="2019-10" db="EMBL/GenBank/DDBJ databases">
        <authorList>
            <person name="Paulsen S."/>
        </authorList>
    </citation>
    <scope>NUCLEOTIDE SEQUENCE</scope>
    <source>
        <strain evidence="2">LMG 19692</strain>
    </source>
</reference>
<accession>A0A8I2H3C3</accession>
<dbReference type="SMART" id="SM00987">
    <property type="entry name" value="UreE_C"/>
    <property type="match status" value="1"/>
</dbReference>
<evidence type="ECO:0000313" key="3">
    <source>
        <dbReference type="EMBL" id="WOX31590.1"/>
    </source>
</evidence>
<gene>
    <name evidence="2" type="ORF">F9Y85_13280</name>
    <name evidence="3" type="ORF">R5H13_21870</name>
</gene>
<protein>
    <submittedName>
        <fullName evidence="2">Uracil-DNA glycosylase family protein</fullName>
    </submittedName>
</protein>
<dbReference type="PANTHER" id="PTHR42160:SF1">
    <property type="entry name" value="URACIL-DNA GLYCOSYLASE SUPERFAMILY PROTEIN"/>
    <property type="match status" value="1"/>
</dbReference>
<evidence type="ECO:0000259" key="1">
    <source>
        <dbReference type="SMART" id="SM00986"/>
    </source>
</evidence>
<dbReference type="InterPro" id="IPR047124">
    <property type="entry name" value="HI_0220.2"/>
</dbReference>
<dbReference type="InterPro" id="IPR036895">
    <property type="entry name" value="Uracil-DNA_glycosylase-like_sf"/>
</dbReference>
<dbReference type="PANTHER" id="PTHR42160">
    <property type="entry name" value="URACIL-DNA GLYCOSYLASE SUPERFAMILY PROTEIN"/>
    <property type="match status" value="1"/>
</dbReference>
<dbReference type="InterPro" id="IPR005122">
    <property type="entry name" value="Uracil-DNA_glycosylase-like"/>
</dbReference>
<dbReference type="SMART" id="SM00986">
    <property type="entry name" value="UDG"/>
    <property type="match status" value="1"/>
</dbReference>
<dbReference type="Proteomes" id="UP001304419">
    <property type="component" value="Chromosome 2"/>
</dbReference>
<proteinExistence type="predicted"/>
<evidence type="ECO:0000313" key="4">
    <source>
        <dbReference type="Proteomes" id="UP000646877"/>
    </source>
</evidence>
<organism evidence="2 4">
    <name type="scientific">Pseudoalteromonas maricaloris</name>
    <dbReference type="NCBI Taxonomy" id="184924"/>
    <lineage>
        <taxon>Bacteria</taxon>
        <taxon>Pseudomonadati</taxon>
        <taxon>Pseudomonadota</taxon>
        <taxon>Gammaproteobacteria</taxon>
        <taxon>Alteromonadales</taxon>
        <taxon>Pseudoalteromonadaceae</taxon>
        <taxon>Pseudoalteromonas</taxon>
    </lineage>
</organism>
<dbReference type="RefSeq" id="WP_039495444.1">
    <property type="nucleotide sequence ID" value="NZ_CBCSDF010000005.1"/>
</dbReference>
<dbReference type="SUPFAM" id="SSF52141">
    <property type="entry name" value="Uracil-DNA glycosylase-like"/>
    <property type="match status" value="1"/>
</dbReference>
<feature type="domain" description="Uracil-DNA glycosylase-like" evidence="1">
    <location>
        <begin position="24"/>
        <end position="179"/>
    </location>
</feature>
<name>A0A8I2H3C3_9GAMM</name>
<evidence type="ECO:0000313" key="5">
    <source>
        <dbReference type="Proteomes" id="UP001304419"/>
    </source>
</evidence>
<evidence type="ECO:0000313" key="2">
    <source>
        <dbReference type="EMBL" id="NLR22278.1"/>
    </source>
</evidence>
<dbReference type="Proteomes" id="UP000646877">
    <property type="component" value="Unassembled WGS sequence"/>
</dbReference>
<dbReference type="CDD" id="cd10033">
    <property type="entry name" value="UDG_like"/>
    <property type="match status" value="1"/>
</dbReference>